<proteinExistence type="predicted"/>
<keyword evidence="2" id="KW-1185">Reference proteome</keyword>
<dbReference type="AlphaFoldDB" id="B9XGX4"/>
<evidence type="ECO:0000313" key="1">
    <source>
        <dbReference type="EMBL" id="EEF60895.1"/>
    </source>
</evidence>
<dbReference type="OrthoDB" id="9874401at2"/>
<sequence>MITANDIGILLSIARAGSDYEAIKRLLAETQWEIEEDEVDLGFLRIFIHDTSGECYRLIIGYRDPDHPPYFLLTFSVVPELEKHVTAFNASFWSAAEMLTRYFGAPTVSGDRHFSFRSWPYAYHRWSLPEGEFTLVQDEFDIQEGMDVTLWMHPVGTSLDEVVRE</sequence>
<dbReference type="EMBL" id="ABOX02000013">
    <property type="protein sequence ID" value="EEF60895.1"/>
    <property type="molecule type" value="Genomic_DNA"/>
</dbReference>
<dbReference type="RefSeq" id="WP_007415070.1">
    <property type="nucleotide sequence ID" value="NZ_ABOX02000013.1"/>
</dbReference>
<dbReference type="STRING" id="320771.Cflav_PD4064"/>
<evidence type="ECO:0000313" key="2">
    <source>
        <dbReference type="Proteomes" id="UP000003688"/>
    </source>
</evidence>
<protein>
    <submittedName>
        <fullName evidence="1">Uncharacterized protein</fullName>
    </submittedName>
</protein>
<organism evidence="1 2">
    <name type="scientific">Pedosphaera parvula (strain Ellin514)</name>
    <dbReference type="NCBI Taxonomy" id="320771"/>
    <lineage>
        <taxon>Bacteria</taxon>
        <taxon>Pseudomonadati</taxon>
        <taxon>Verrucomicrobiota</taxon>
        <taxon>Pedosphaerae</taxon>
        <taxon>Pedosphaerales</taxon>
        <taxon>Pedosphaeraceae</taxon>
        <taxon>Pedosphaera</taxon>
    </lineage>
</organism>
<dbReference type="Proteomes" id="UP000003688">
    <property type="component" value="Unassembled WGS sequence"/>
</dbReference>
<comment type="caution">
    <text evidence="1">The sequence shown here is derived from an EMBL/GenBank/DDBJ whole genome shotgun (WGS) entry which is preliminary data.</text>
</comment>
<reference evidence="1 2" key="1">
    <citation type="journal article" date="2011" name="J. Bacteriol.">
        <title>Genome sequence of 'Pedosphaera parvula' Ellin514, an aerobic Verrucomicrobial isolate from pasture soil.</title>
        <authorList>
            <person name="Kant R."/>
            <person name="van Passel M.W."/>
            <person name="Sangwan P."/>
            <person name="Palva A."/>
            <person name="Lucas S."/>
            <person name="Copeland A."/>
            <person name="Lapidus A."/>
            <person name="Glavina Del Rio T."/>
            <person name="Dalin E."/>
            <person name="Tice H."/>
            <person name="Bruce D."/>
            <person name="Goodwin L."/>
            <person name="Pitluck S."/>
            <person name="Chertkov O."/>
            <person name="Larimer F.W."/>
            <person name="Land M.L."/>
            <person name="Hauser L."/>
            <person name="Brettin T.S."/>
            <person name="Detter J.C."/>
            <person name="Han S."/>
            <person name="de Vos W.M."/>
            <person name="Janssen P.H."/>
            <person name="Smidt H."/>
        </authorList>
    </citation>
    <scope>NUCLEOTIDE SEQUENCE [LARGE SCALE GENOMIC DNA]</scope>
    <source>
        <strain evidence="1 2">Ellin514</strain>
    </source>
</reference>
<name>B9XGX4_PEDPL</name>
<accession>B9XGX4</accession>
<gene>
    <name evidence="1" type="ORF">Cflav_PD4064</name>
</gene>